<dbReference type="InterPro" id="IPR002372">
    <property type="entry name" value="PQQ_rpt_dom"/>
</dbReference>
<dbReference type="InterPro" id="IPR011047">
    <property type="entry name" value="Quinoprotein_ADH-like_sf"/>
</dbReference>
<name>A0A518DKE7_9BACT</name>
<dbReference type="KEGG" id="lcre:Pla8534_00580"/>
<dbReference type="Gene3D" id="2.40.10.480">
    <property type="match status" value="1"/>
</dbReference>
<dbReference type="SMART" id="SM00564">
    <property type="entry name" value="PQQ"/>
    <property type="match status" value="4"/>
</dbReference>
<dbReference type="PANTHER" id="PTHR34512:SF30">
    <property type="entry name" value="OUTER MEMBRANE PROTEIN ASSEMBLY FACTOR BAMB"/>
    <property type="match status" value="1"/>
</dbReference>
<dbReference type="AlphaFoldDB" id="A0A518DKE7"/>
<organism evidence="3 4">
    <name type="scientific">Lignipirellula cremea</name>
    <dbReference type="NCBI Taxonomy" id="2528010"/>
    <lineage>
        <taxon>Bacteria</taxon>
        <taxon>Pseudomonadati</taxon>
        <taxon>Planctomycetota</taxon>
        <taxon>Planctomycetia</taxon>
        <taxon>Pirellulales</taxon>
        <taxon>Pirellulaceae</taxon>
        <taxon>Lignipirellula</taxon>
    </lineage>
</organism>
<proteinExistence type="predicted"/>
<dbReference type="Proteomes" id="UP000317648">
    <property type="component" value="Chromosome"/>
</dbReference>
<dbReference type="PANTHER" id="PTHR34512">
    <property type="entry name" value="CELL SURFACE PROTEIN"/>
    <property type="match status" value="1"/>
</dbReference>
<feature type="chain" id="PRO_5022163638" evidence="1">
    <location>
        <begin position="22"/>
        <end position="661"/>
    </location>
</feature>
<sequence length="661" mass="71336" precursor="true">MNCSILCRTAVAILCWLVFLAPEITSGAATMWLDCTFGPLPEQEFARLHLMTIGDRVERAVVEPLGLAATDVSGLKIAGGKLTGALVIGHDTLSMNRSLAPRLATRMALELNLSIVDGQVAGTFAGFWPKAKTLDTPLAVEGAVTGVARDEESLRKDFGLPDDATWASWLGAHQNFSVGGGRDASPPLVDDLHDAQLLWVSQWIGPTESGSHRYGACVGAPPCAGGASPLVAGGRVFQFRYEAAGDDVQQQHLDAVMTGEKGADTRAKMAAIGWTDADMRRRWAIRADEQLVAIDAATGRTVWKVDWPGEGVNLFDHKCSLTNHTGVAALGNVYVFGAMGIVRCVDAESGQQQWSARVPGYADLMDAFLAKSIQEQITRAPTRSFCHALNVSGDVVLAPDGIGACGVVALDARTGELRWRVKDRVLGKCATPMAWRKDDKDYVAAASEAGTITLIEAATGRIVWQYDQAGDNEYQTLLVGDLLMGHKLKQEERESAPQTLDDGPHSAPGLNYGQVACWRLTLEGPKLLWTAPAEWGAPANSPIGSAADGLICFRGNYSYHLVDPETGKRVGSRHLTAPVRWDEGHMLALADRFVLHPDSQHGHTKMFLLPARAAGEVSSVWSPPHPWATTYQSAMSHAWADGRLFIRGADALYCYDLRRRP</sequence>
<evidence type="ECO:0000313" key="4">
    <source>
        <dbReference type="Proteomes" id="UP000317648"/>
    </source>
</evidence>
<feature type="domain" description="Pyrrolo-quinoline quinone repeat" evidence="2">
    <location>
        <begin position="288"/>
        <end position="473"/>
    </location>
</feature>
<evidence type="ECO:0000313" key="3">
    <source>
        <dbReference type="EMBL" id="QDU92313.1"/>
    </source>
</evidence>
<dbReference type="EMBL" id="CP036433">
    <property type="protein sequence ID" value="QDU92313.1"/>
    <property type="molecule type" value="Genomic_DNA"/>
</dbReference>
<feature type="signal peptide" evidence="1">
    <location>
        <begin position="1"/>
        <end position="21"/>
    </location>
</feature>
<dbReference type="InterPro" id="IPR018391">
    <property type="entry name" value="PQQ_b-propeller_rpt"/>
</dbReference>
<evidence type="ECO:0000256" key="1">
    <source>
        <dbReference type="SAM" id="SignalP"/>
    </source>
</evidence>
<protein>
    <submittedName>
        <fullName evidence="3">Outer membrane biogenesis protein BamB</fullName>
    </submittedName>
</protein>
<accession>A0A518DKE7</accession>
<dbReference type="SUPFAM" id="SSF50998">
    <property type="entry name" value="Quinoprotein alcohol dehydrogenase-like"/>
    <property type="match status" value="1"/>
</dbReference>
<evidence type="ECO:0000259" key="2">
    <source>
        <dbReference type="Pfam" id="PF13360"/>
    </source>
</evidence>
<keyword evidence="4" id="KW-1185">Reference proteome</keyword>
<dbReference type="RefSeq" id="WP_197442855.1">
    <property type="nucleotide sequence ID" value="NZ_CP036433.1"/>
</dbReference>
<dbReference type="Gene3D" id="2.130.10.10">
    <property type="entry name" value="YVTN repeat-like/Quinoprotein amine dehydrogenase"/>
    <property type="match status" value="1"/>
</dbReference>
<dbReference type="Pfam" id="PF13360">
    <property type="entry name" value="PQQ_2"/>
    <property type="match status" value="1"/>
</dbReference>
<dbReference type="InterPro" id="IPR015943">
    <property type="entry name" value="WD40/YVTN_repeat-like_dom_sf"/>
</dbReference>
<keyword evidence="1" id="KW-0732">Signal</keyword>
<gene>
    <name evidence="3" type="ORF">Pla8534_00580</name>
</gene>
<reference evidence="3 4" key="1">
    <citation type="submission" date="2019-02" db="EMBL/GenBank/DDBJ databases">
        <title>Deep-cultivation of Planctomycetes and their phenomic and genomic characterization uncovers novel biology.</title>
        <authorList>
            <person name="Wiegand S."/>
            <person name="Jogler M."/>
            <person name="Boedeker C."/>
            <person name="Pinto D."/>
            <person name="Vollmers J."/>
            <person name="Rivas-Marin E."/>
            <person name="Kohn T."/>
            <person name="Peeters S.H."/>
            <person name="Heuer A."/>
            <person name="Rast P."/>
            <person name="Oberbeckmann S."/>
            <person name="Bunk B."/>
            <person name="Jeske O."/>
            <person name="Meyerdierks A."/>
            <person name="Storesund J.E."/>
            <person name="Kallscheuer N."/>
            <person name="Luecker S."/>
            <person name="Lage O.M."/>
            <person name="Pohl T."/>
            <person name="Merkel B.J."/>
            <person name="Hornburger P."/>
            <person name="Mueller R.-W."/>
            <person name="Bruemmer F."/>
            <person name="Labrenz M."/>
            <person name="Spormann A.M."/>
            <person name="Op den Camp H."/>
            <person name="Overmann J."/>
            <person name="Amann R."/>
            <person name="Jetten M.S.M."/>
            <person name="Mascher T."/>
            <person name="Medema M.H."/>
            <person name="Devos D.P."/>
            <person name="Kaster A.-K."/>
            <person name="Ovreas L."/>
            <person name="Rohde M."/>
            <person name="Galperin M.Y."/>
            <person name="Jogler C."/>
        </authorList>
    </citation>
    <scope>NUCLEOTIDE SEQUENCE [LARGE SCALE GENOMIC DNA]</scope>
    <source>
        <strain evidence="3 4">Pla85_3_4</strain>
    </source>
</reference>